<evidence type="ECO:0000313" key="1">
    <source>
        <dbReference type="EMBL" id="MDT0268658.1"/>
    </source>
</evidence>
<protein>
    <submittedName>
        <fullName evidence="1">Nucleotidyltransferase family protein</fullName>
    </submittedName>
</protein>
<reference evidence="2" key="1">
    <citation type="submission" date="2023-07" db="EMBL/GenBank/DDBJ databases">
        <title>30 novel species of actinomycetes from the DSMZ collection.</title>
        <authorList>
            <person name="Nouioui I."/>
        </authorList>
    </citation>
    <scope>NUCLEOTIDE SEQUENCE [LARGE SCALE GENOMIC DNA]</scope>
    <source>
        <strain evidence="2">DSM 44915</strain>
    </source>
</reference>
<comment type="caution">
    <text evidence="1">The sequence shown here is derived from an EMBL/GenBank/DDBJ whole genome shotgun (WGS) entry which is preliminary data.</text>
</comment>
<dbReference type="EMBL" id="JAVREO010000012">
    <property type="protein sequence ID" value="MDT0268658.1"/>
    <property type="molecule type" value="Genomic_DNA"/>
</dbReference>
<organism evidence="1 2">
    <name type="scientific">Streptomyces chisholmiae</name>
    <dbReference type="NCBI Taxonomy" id="3075540"/>
    <lineage>
        <taxon>Bacteria</taxon>
        <taxon>Bacillati</taxon>
        <taxon>Actinomycetota</taxon>
        <taxon>Actinomycetes</taxon>
        <taxon>Kitasatosporales</taxon>
        <taxon>Streptomycetaceae</taxon>
        <taxon>Streptomyces</taxon>
    </lineage>
</organism>
<name>A0ABU2JWQ5_9ACTN</name>
<dbReference type="Proteomes" id="UP001183410">
    <property type="component" value="Unassembled WGS sequence"/>
</dbReference>
<sequence length="520" mass="55832">MGSRALDAVLWAGGFDADPAALAEADPGDVITALDIHRVAGRFLGRLADQPTTRVDAGLLQAVRASHARDTATAARLDADASWVAQGVKDHPAWDGRPLVLLKGNCASHLLGDPHARRHTSDLDVLTGDGARYGGIFEGLGYTRLANRACHEDATFAAADRSPLDLHGYFPVWRYPAAPHTVAHGGGLAMADWPTTRRLTYETVLTDSVPHPGSPSGTLRIPDVTTATLLLCAHVFKDYVEPPFIQPLAKVRLAELCEIRDLARHPKFDAARFTELATEHAAQDAVGFVRQLLTDLDALPPTLNLTQWPTRDGYPQEAAFGVLVDAGSGLPDLLVRSDTLGTAAEAVGHTVVPVGRAPVSVAVDPAHGAAGAPALWSTPPAHPKEVFTLDCQVAEVDDGISLVFHSPRGLGVYLDELLLCFGNELVHTARDVYQAGFREFPWATPAGATWEIDAAGWHVSFLVPRAVLDRHRDAEGRVPLLVCGTRFVEMPDSEWDDFFRRCVSSVLVPLILAPADTDQG</sequence>
<dbReference type="InterPro" id="IPR039498">
    <property type="entry name" value="NTP_transf_5"/>
</dbReference>
<accession>A0ABU2JWQ5</accession>
<evidence type="ECO:0000313" key="2">
    <source>
        <dbReference type="Proteomes" id="UP001183410"/>
    </source>
</evidence>
<dbReference type="Pfam" id="PF14907">
    <property type="entry name" value="NTP_transf_5"/>
    <property type="match status" value="1"/>
</dbReference>
<proteinExistence type="predicted"/>
<gene>
    <name evidence="1" type="ORF">RM844_20440</name>
</gene>
<keyword evidence="2" id="KW-1185">Reference proteome</keyword>
<dbReference type="RefSeq" id="WP_311668745.1">
    <property type="nucleotide sequence ID" value="NZ_JAVREO010000012.1"/>
</dbReference>